<evidence type="ECO:0000256" key="3">
    <source>
        <dbReference type="ARBA" id="ARBA00013017"/>
    </source>
</evidence>
<name>A0A3A1Y2R6_9GAMM</name>
<dbReference type="PANTHER" id="PTHR42801">
    <property type="entry name" value="THIOREDOXIN-DEPENDENT PEROXIDE REDUCTASE"/>
    <property type="match status" value="1"/>
</dbReference>
<evidence type="ECO:0000256" key="4">
    <source>
        <dbReference type="ARBA" id="ARBA00022559"/>
    </source>
</evidence>
<protein>
    <recommendedName>
        <fullName evidence="3">thioredoxin-dependent peroxiredoxin</fullName>
        <ecNumber evidence="3">1.11.1.24</ecNumber>
    </recommendedName>
    <alternativeName>
        <fullName evidence="9">Thioredoxin peroxidase</fullName>
    </alternativeName>
    <alternativeName>
        <fullName evidence="11">Thioredoxin-dependent peroxiredoxin Bcp</fullName>
    </alternativeName>
</protein>
<evidence type="ECO:0000256" key="12">
    <source>
        <dbReference type="ARBA" id="ARBA00049091"/>
    </source>
</evidence>
<evidence type="ECO:0000259" key="13">
    <source>
        <dbReference type="PROSITE" id="PS51352"/>
    </source>
</evidence>
<evidence type="ECO:0000256" key="11">
    <source>
        <dbReference type="ARBA" id="ARBA00042639"/>
    </source>
</evidence>
<proteinExistence type="inferred from homology"/>
<keyword evidence="15" id="KW-1185">Reference proteome</keyword>
<dbReference type="CDD" id="cd03017">
    <property type="entry name" value="PRX_BCP"/>
    <property type="match status" value="1"/>
</dbReference>
<dbReference type="GO" id="GO:0008379">
    <property type="term" value="F:thioredoxin peroxidase activity"/>
    <property type="evidence" value="ECO:0007669"/>
    <property type="project" value="TreeGrafter"/>
</dbReference>
<dbReference type="SUPFAM" id="SSF52833">
    <property type="entry name" value="Thioredoxin-like"/>
    <property type="match status" value="1"/>
</dbReference>
<dbReference type="RefSeq" id="WP_119497684.1">
    <property type="nucleotide sequence ID" value="NZ_NRJH01000064.1"/>
</dbReference>
<dbReference type="InterPro" id="IPR013766">
    <property type="entry name" value="Thioredoxin_domain"/>
</dbReference>
<evidence type="ECO:0000256" key="5">
    <source>
        <dbReference type="ARBA" id="ARBA00022862"/>
    </source>
</evidence>
<evidence type="ECO:0000256" key="8">
    <source>
        <dbReference type="ARBA" id="ARBA00023284"/>
    </source>
</evidence>
<evidence type="ECO:0000256" key="9">
    <source>
        <dbReference type="ARBA" id="ARBA00032824"/>
    </source>
</evidence>
<keyword evidence="7" id="KW-1015">Disulfide bond</keyword>
<dbReference type="InterPro" id="IPR000866">
    <property type="entry name" value="AhpC/TSA"/>
</dbReference>
<dbReference type="InterPro" id="IPR050924">
    <property type="entry name" value="Peroxiredoxin_BCP/PrxQ"/>
</dbReference>
<keyword evidence="5" id="KW-0049">Antioxidant</keyword>
<dbReference type="Proteomes" id="UP000266258">
    <property type="component" value="Unassembled WGS sequence"/>
</dbReference>
<comment type="subunit">
    <text evidence="2">Monomer.</text>
</comment>
<dbReference type="EC" id="1.11.1.24" evidence="3"/>
<evidence type="ECO:0000313" key="15">
    <source>
        <dbReference type="Proteomes" id="UP000266258"/>
    </source>
</evidence>
<dbReference type="Gene3D" id="3.40.30.10">
    <property type="entry name" value="Glutaredoxin"/>
    <property type="match status" value="1"/>
</dbReference>
<dbReference type="PANTHER" id="PTHR42801:SF4">
    <property type="entry name" value="AHPC_TSA FAMILY PROTEIN"/>
    <property type="match status" value="1"/>
</dbReference>
<comment type="similarity">
    <text evidence="10">Belongs to the peroxiredoxin family. BCP/PrxQ subfamily.</text>
</comment>
<dbReference type="InterPro" id="IPR036249">
    <property type="entry name" value="Thioredoxin-like_sf"/>
</dbReference>
<dbReference type="FunFam" id="3.40.30.10:FF:000007">
    <property type="entry name" value="Thioredoxin-dependent thiol peroxidase"/>
    <property type="match status" value="1"/>
</dbReference>
<evidence type="ECO:0000256" key="1">
    <source>
        <dbReference type="ARBA" id="ARBA00003330"/>
    </source>
</evidence>
<keyword evidence="8" id="KW-0676">Redox-active center</keyword>
<reference evidence="14 15" key="1">
    <citation type="submission" date="2017-08" db="EMBL/GenBank/DDBJ databases">
        <title>Reclassification of Bisgaard taxon 37 and 44.</title>
        <authorList>
            <person name="Christensen H."/>
        </authorList>
    </citation>
    <scope>NUCLEOTIDE SEQUENCE [LARGE SCALE GENOMIC DNA]</scope>
    <source>
        <strain evidence="14 15">B96_4</strain>
    </source>
</reference>
<dbReference type="GO" id="GO:0045454">
    <property type="term" value="P:cell redox homeostasis"/>
    <property type="evidence" value="ECO:0007669"/>
    <property type="project" value="TreeGrafter"/>
</dbReference>
<evidence type="ECO:0000256" key="7">
    <source>
        <dbReference type="ARBA" id="ARBA00023157"/>
    </source>
</evidence>
<comment type="catalytic activity">
    <reaction evidence="12">
        <text>a hydroperoxide + [thioredoxin]-dithiol = an alcohol + [thioredoxin]-disulfide + H2O</text>
        <dbReference type="Rhea" id="RHEA:62620"/>
        <dbReference type="Rhea" id="RHEA-COMP:10698"/>
        <dbReference type="Rhea" id="RHEA-COMP:10700"/>
        <dbReference type="ChEBI" id="CHEBI:15377"/>
        <dbReference type="ChEBI" id="CHEBI:29950"/>
        <dbReference type="ChEBI" id="CHEBI:30879"/>
        <dbReference type="ChEBI" id="CHEBI:35924"/>
        <dbReference type="ChEBI" id="CHEBI:50058"/>
        <dbReference type="EC" id="1.11.1.24"/>
    </reaction>
</comment>
<dbReference type="NCBIfam" id="NF006960">
    <property type="entry name" value="PRK09437.1"/>
    <property type="match status" value="1"/>
</dbReference>
<dbReference type="GO" id="GO:0034599">
    <property type="term" value="P:cellular response to oxidative stress"/>
    <property type="evidence" value="ECO:0007669"/>
    <property type="project" value="TreeGrafter"/>
</dbReference>
<keyword evidence="6" id="KW-0560">Oxidoreductase</keyword>
<dbReference type="Pfam" id="PF00578">
    <property type="entry name" value="AhpC-TSA"/>
    <property type="match status" value="1"/>
</dbReference>
<dbReference type="AlphaFoldDB" id="A0A3A1Y2R6"/>
<organism evidence="14 15">
    <name type="scientific">Psittacicella melopsittaci</name>
    <dbReference type="NCBI Taxonomy" id="2028576"/>
    <lineage>
        <taxon>Bacteria</taxon>
        <taxon>Pseudomonadati</taxon>
        <taxon>Pseudomonadota</taxon>
        <taxon>Gammaproteobacteria</taxon>
        <taxon>Pasteurellales</taxon>
        <taxon>Psittacicellaceae</taxon>
        <taxon>Psittacicella</taxon>
    </lineage>
</organism>
<feature type="domain" description="Thioredoxin" evidence="13">
    <location>
        <begin position="12"/>
        <end position="163"/>
    </location>
</feature>
<evidence type="ECO:0000256" key="6">
    <source>
        <dbReference type="ARBA" id="ARBA00023002"/>
    </source>
</evidence>
<evidence type="ECO:0000313" key="14">
    <source>
        <dbReference type="EMBL" id="RIY31508.1"/>
    </source>
</evidence>
<dbReference type="EMBL" id="NRJH01000064">
    <property type="protein sequence ID" value="RIY31508.1"/>
    <property type="molecule type" value="Genomic_DNA"/>
</dbReference>
<keyword evidence="4 14" id="KW-0575">Peroxidase</keyword>
<dbReference type="PROSITE" id="PS51352">
    <property type="entry name" value="THIOREDOXIN_2"/>
    <property type="match status" value="1"/>
</dbReference>
<comment type="function">
    <text evidence="1">Thiol-specific peroxidase that catalyzes the reduction of hydrogen peroxide and organic hydroperoxides to water and alcohols, respectively. Plays a role in cell protection against oxidative stress by detoxifying peroxides and as sensor of hydrogen peroxide-mediated signaling events.</text>
</comment>
<accession>A0A3A1Y2R6</accession>
<dbReference type="GO" id="GO:0005737">
    <property type="term" value="C:cytoplasm"/>
    <property type="evidence" value="ECO:0007669"/>
    <property type="project" value="TreeGrafter"/>
</dbReference>
<gene>
    <name evidence="14" type="ORF">CJP74_07035</name>
</gene>
<sequence length="163" mass="18117">MSIVVKNLPNLLQPGEQFPQFSLEANDGKTYTNTSFKELHLVYFYPKANTPGCTAQACSLEQALSEHAFKLPVLGVSPDPVEKQVKFAQKYNLTFPLLADTELSLAKACGVYGPKTLYGKVYDGLHRIAFLVDGDGKIVTLFTKIKTKEFAQQVNAWLEENNL</sequence>
<evidence type="ECO:0000256" key="2">
    <source>
        <dbReference type="ARBA" id="ARBA00011245"/>
    </source>
</evidence>
<dbReference type="OrthoDB" id="9812811at2"/>
<comment type="caution">
    <text evidence="14">The sequence shown here is derived from an EMBL/GenBank/DDBJ whole genome shotgun (WGS) entry which is preliminary data.</text>
</comment>
<evidence type="ECO:0000256" key="10">
    <source>
        <dbReference type="ARBA" id="ARBA00038489"/>
    </source>
</evidence>